<comment type="caution">
    <text evidence="1">The sequence shown here is derived from an EMBL/GenBank/DDBJ whole genome shotgun (WGS) entry which is preliminary data.</text>
</comment>
<accession>A0A7K3MBA3</accession>
<gene>
    <name evidence="1" type="ORF">F7O44_26320</name>
</gene>
<keyword evidence="2" id="KW-1185">Reference proteome</keyword>
<proteinExistence type="predicted"/>
<protein>
    <submittedName>
        <fullName evidence="1">Uncharacterized protein</fullName>
    </submittedName>
</protein>
<dbReference type="RefSeq" id="WP_162453318.1">
    <property type="nucleotide sequence ID" value="NZ_WLZY01000013.1"/>
</dbReference>
<organism evidence="1 2">
    <name type="scientific">Phytoactinopolyspora mesophila</name>
    <dbReference type="NCBI Taxonomy" id="2650750"/>
    <lineage>
        <taxon>Bacteria</taxon>
        <taxon>Bacillati</taxon>
        <taxon>Actinomycetota</taxon>
        <taxon>Actinomycetes</taxon>
        <taxon>Jiangellales</taxon>
        <taxon>Jiangellaceae</taxon>
        <taxon>Phytoactinopolyspora</taxon>
    </lineage>
</organism>
<reference evidence="1 2" key="1">
    <citation type="submission" date="2019-11" db="EMBL/GenBank/DDBJ databases">
        <authorList>
            <person name="Li X.-J."/>
            <person name="Feng X.-M."/>
        </authorList>
    </citation>
    <scope>NUCLEOTIDE SEQUENCE [LARGE SCALE GENOMIC DNA]</scope>
    <source>
        <strain evidence="1 2">XMNu-373</strain>
    </source>
</reference>
<dbReference type="AlphaFoldDB" id="A0A7K3MBA3"/>
<evidence type="ECO:0000313" key="2">
    <source>
        <dbReference type="Proteomes" id="UP000460435"/>
    </source>
</evidence>
<dbReference type="Proteomes" id="UP000460435">
    <property type="component" value="Unassembled WGS sequence"/>
</dbReference>
<name>A0A7K3MBA3_9ACTN</name>
<evidence type="ECO:0000313" key="1">
    <source>
        <dbReference type="EMBL" id="NDL60601.1"/>
    </source>
</evidence>
<sequence length="47" mass="5209">MKSLNDSPWERLVDEVEVVPLADIEVHAGVLRTVVDLTKAFVDDDGD</sequence>
<dbReference type="EMBL" id="WLZY01000013">
    <property type="protein sequence ID" value="NDL60601.1"/>
    <property type="molecule type" value="Genomic_DNA"/>
</dbReference>